<dbReference type="Proteomes" id="UP001153678">
    <property type="component" value="Unassembled WGS sequence"/>
</dbReference>
<comment type="caution">
    <text evidence="2">The sequence shown here is derived from an EMBL/GenBank/DDBJ whole genome shotgun (WGS) entry which is preliminary data.</text>
</comment>
<reference evidence="2" key="1">
    <citation type="submission" date="2022-08" db="EMBL/GenBank/DDBJ databases">
        <authorList>
            <person name="Kallberg Y."/>
            <person name="Tangrot J."/>
            <person name="Rosling A."/>
        </authorList>
    </citation>
    <scope>NUCLEOTIDE SEQUENCE</scope>
    <source>
        <strain evidence="2">Wild A</strain>
    </source>
</reference>
<feature type="chain" id="PRO_5040742366" evidence="1">
    <location>
        <begin position="26"/>
        <end position="217"/>
    </location>
</feature>
<accession>A0A9W4WJ86</accession>
<protein>
    <submittedName>
        <fullName evidence="2">8556_t:CDS:1</fullName>
    </submittedName>
</protein>
<gene>
    <name evidence="2" type="ORF">FWILDA_LOCUS2239</name>
</gene>
<name>A0A9W4WJ86_9GLOM</name>
<dbReference type="OrthoDB" id="2418620at2759"/>
<sequence length="217" mass="24146">MKMLFAQLCKLYTFFLVAFATIAVGAPLENEIMNPNLKRANIELTLPYCPADHPVYKASLCNSITELMVYCGIGSADDPATTIISYMNCKPDEVCVEHYHAVESELDVPHATCTDTKNKWDNFDNPNAIACSGKTSYISGSKDIEIAIIIYASDGKPIQVDSLYATENDSMLYPINNNMHNYTNVLRNYNKETIQYCFHTGTYADVTAYATAWGISV</sequence>
<evidence type="ECO:0000256" key="1">
    <source>
        <dbReference type="SAM" id="SignalP"/>
    </source>
</evidence>
<dbReference type="EMBL" id="CAMKVN010000248">
    <property type="protein sequence ID" value="CAI2165776.1"/>
    <property type="molecule type" value="Genomic_DNA"/>
</dbReference>
<proteinExistence type="predicted"/>
<feature type="signal peptide" evidence="1">
    <location>
        <begin position="1"/>
        <end position="25"/>
    </location>
</feature>
<evidence type="ECO:0000313" key="2">
    <source>
        <dbReference type="EMBL" id="CAI2165776.1"/>
    </source>
</evidence>
<evidence type="ECO:0000313" key="3">
    <source>
        <dbReference type="Proteomes" id="UP001153678"/>
    </source>
</evidence>
<keyword evidence="3" id="KW-1185">Reference proteome</keyword>
<organism evidence="2 3">
    <name type="scientific">Funneliformis geosporum</name>
    <dbReference type="NCBI Taxonomy" id="1117311"/>
    <lineage>
        <taxon>Eukaryota</taxon>
        <taxon>Fungi</taxon>
        <taxon>Fungi incertae sedis</taxon>
        <taxon>Mucoromycota</taxon>
        <taxon>Glomeromycotina</taxon>
        <taxon>Glomeromycetes</taxon>
        <taxon>Glomerales</taxon>
        <taxon>Glomeraceae</taxon>
        <taxon>Funneliformis</taxon>
    </lineage>
</organism>
<dbReference type="AlphaFoldDB" id="A0A9W4WJ86"/>
<keyword evidence="1" id="KW-0732">Signal</keyword>